<reference evidence="1 2" key="1">
    <citation type="submission" date="2019-01" db="EMBL/GenBank/DDBJ databases">
        <authorList>
            <person name="Sayadi A."/>
        </authorList>
    </citation>
    <scope>NUCLEOTIDE SEQUENCE [LARGE SCALE GENOMIC DNA]</scope>
</reference>
<evidence type="ECO:0000313" key="2">
    <source>
        <dbReference type="Proteomes" id="UP000410492"/>
    </source>
</evidence>
<name>A0A653BY31_CALMS</name>
<sequence>MIVDREHDNHREINLVSHCEVVQSFVFLDSLIDSSGYKSNNVYAGRPPTTFVYTLQRDKEMTAAENLRPNPKSY</sequence>
<proteinExistence type="predicted"/>
<accession>A0A653BY31</accession>
<protein>
    <submittedName>
        <fullName evidence="1">Uncharacterized protein</fullName>
    </submittedName>
</protein>
<gene>
    <name evidence="1" type="ORF">CALMAC_LOCUS4634</name>
</gene>
<dbReference type="Proteomes" id="UP000410492">
    <property type="component" value="Unassembled WGS sequence"/>
</dbReference>
<evidence type="ECO:0000313" key="1">
    <source>
        <dbReference type="EMBL" id="VEN40489.1"/>
    </source>
</evidence>
<organism evidence="1 2">
    <name type="scientific">Callosobruchus maculatus</name>
    <name type="common">Southern cowpea weevil</name>
    <name type="synonym">Pulse bruchid</name>
    <dbReference type="NCBI Taxonomy" id="64391"/>
    <lineage>
        <taxon>Eukaryota</taxon>
        <taxon>Metazoa</taxon>
        <taxon>Ecdysozoa</taxon>
        <taxon>Arthropoda</taxon>
        <taxon>Hexapoda</taxon>
        <taxon>Insecta</taxon>
        <taxon>Pterygota</taxon>
        <taxon>Neoptera</taxon>
        <taxon>Endopterygota</taxon>
        <taxon>Coleoptera</taxon>
        <taxon>Polyphaga</taxon>
        <taxon>Cucujiformia</taxon>
        <taxon>Chrysomeloidea</taxon>
        <taxon>Chrysomelidae</taxon>
        <taxon>Bruchinae</taxon>
        <taxon>Bruchini</taxon>
        <taxon>Callosobruchus</taxon>
    </lineage>
</organism>
<dbReference type="AlphaFoldDB" id="A0A653BY31"/>
<keyword evidence="2" id="KW-1185">Reference proteome</keyword>
<dbReference type="EMBL" id="CAACVG010006541">
    <property type="protein sequence ID" value="VEN40489.1"/>
    <property type="molecule type" value="Genomic_DNA"/>
</dbReference>
<dbReference type="OrthoDB" id="425681at2759"/>